<dbReference type="InterPro" id="IPR013078">
    <property type="entry name" value="His_Pase_superF_clade-1"/>
</dbReference>
<dbReference type="GO" id="GO:0005737">
    <property type="term" value="C:cytoplasm"/>
    <property type="evidence" value="ECO:0007669"/>
    <property type="project" value="InterPro"/>
</dbReference>
<gene>
    <name evidence="2" type="ORF">DET48_11161</name>
</gene>
<sequence>MRQKWSRNRVKGDYNRRQAATDCIKPKVKKMKIFIMRHGEAQHYAASDAERALTDRGRNESVAVARAGVIQKNITHIDKVFVSPYLRAQQTWQEISQHFSADMVEVCEEITPYGQSEDVFDFVAACIEAEHLESVLLVSHLPLVGYLVSEFVPGMVAPMFPTSGLVCVEYDVAARKGELVWNIHP</sequence>
<dbReference type="NCBIfam" id="TIGR00249">
    <property type="entry name" value="sixA"/>
    <property type="match status" value="1"/>
</dbReference>
<keyword evidence="1" id="KW-0378">Hydrolase</keyword>
<dbReference type="Proteomes" id="UP000248729">
    <property type="component" value="Unassembled WGS sequence"/>
</dbReference>
<accession>A0A329E909</accession>
<comment type="caution">
    <text evidence="2">The sequence shown here is derived from an EMBL/GenBank/DDBJ whole genome shotgun (WGS) entry which is preliminary data.</text>
</comment>
<name>A0A329E909_VIBDI</name>
<dbReference type="AlphaFoldDB" id="A0A329E909"/>
<dbReference type="InterPro" id="IPR051021">
    <property type="entry name" value="Mito_Ser/Thr_phosphatase"/>
</dbReference>
<reference evidence="2 3" key="1">
    <citation type="submission" date="2018-06" db="EMBL/GenBank/DDBJ databases">
        <title>Freshwater and sediment microbial communities from various areas in North America, analyzing microbe dynamics in response to fracking.</title>
        <authorList>
            <person name="Lamendella R."/>
        </authorList>
    </citation>
    <scope>NUCLEOTIDE SEQUENCE [LARGE SCALE GENOMIC DNA]</scope>
    <source>
        <strain evidence="2 3">99A</strain>
    </source>
</reference>
<dbReference type="SMART" id="SM00855">
    <property type="entry name" value="PGAM"/>
    <property type="match status" value="1"/>
</dbReference>
<dbReference type="PANTHER" id="PTHR20935:SF1">
    <property type="entry name" value="SLL1549 PROTEIN"/>
    <property type="match status" value="1"/>
</dbReference>
<dbReference type="InterPro" id="IPR004449">
    <property type="entry name" value="SixA"/>
</dbReference>
<dbReference type="SUPFAM" id="SSF53254">
    <property type="entry name" value="Phosphoglycerate mutase-like"/>
    <property type="match status" value="1"/>
</dbReference>
<organism evidence="2 3">
    <name type="scientific">Vibrio diazotrophicus</name>
    <dbReference type="NCBI Taxonomy" id="685"/>
    <lineage>
        <taxon>Bacteria</taxon>
        <taxon>Pseudomonadati</taxon>
        <taxon>Pseudomonadota</taxon>
        <taxon>Gammaproteobacteria</taxon>
        <taxon>Vibrionales</taxon>
        <taxon>Vibrionaceae</taxon>
        <taxon>Vibrio</taxon>
    </lineage>
</organism>
<dbReference type="Pfam" id="PF00300">
    <property type="entry name" value="His_Phos_1"/>
    <property type="match status" value="1"/>
</dbReference>
<evidence type="ECO:0000256" key="1">
    <source>
        <dbReference type="ARBA" id="ARBA00022801"/>
    </source>
</evidence>
<dbReference type="CDD" id="cd07067">
    <property type="entry name" value="HP_PGM_like"/>
    <property type="match status" value="1"/>
</dbReference>
<dbReference type="Gene3D" id="3.40.50.1240">
    <property type="entry name" value="Phosphoglycerate mutase-like"/>
    <property type="match status" value="1"/>
</dbReference>
<evidence type="ECO:0000313" key="3">
    <source>
        <dbReference type="Proteomes" id="UP000248729"/>
    </source>
</evidence>
<proteinExistence type="predicted"/>
<dbReference type="GO" id="GO:0101006">
    <property type="term" value="F:protein histidine phosphatase activity"/>
    <property type="evidence" value="ECO:0007669"/>
    <property type="project" value="InterPro"/>
</dbReference>
<dbReference type="InterPro" id="IPR029033">
    <property type="entry name" value="His_PPase_superfam"/>
</dbReference>
<protein>
    <submittedName>
        <fullName evidence="2">Phosphohistidine phosphatase SixA</fullName>
    </submittedName>
</protein>
<evidence type="ECO:0000313" key="2">
    <source>
        <dbReference type="EMBL" id="RAS63512.1"/>
    </source>
</evidence>
<dbReference type="PANTHER" id="PTHR20935">
    <property type="entry name" value="PHOSPHOGLYCERATE MUTASE-RELATED"/>
    <property type="match status" value="1"/>
</dbReference>
<dbReference type="EMBL" id="QLTR01000011">
    <property type="protein sequence ID" value="RAS63512.1"/>
    <property type="molecule type" value="Genomic_DNA"/>
</dbReference>